<comment type="caution">
    <text evidence="2">The sequence shown here is derived from an EMBL/GenBank/DDBJ whole genome shotgun (WGS) entry which is preliminary data.</text>
</comment>
<keyword evidence="1" id="KW-0812">Transmembrane</keyword>
<evidence type="ECO:0000313" key="3">
    <source>
        <dbReference type="Proteomes" id="UP000198287"/>
    </source>
</evidence>
<feature type="transmembrane region" description="Helical" evidence="1">
    <location>
        <begin position="179"/>
        <end position="199"/>
    </location>
</feature>
<keyword evidence="3" id="KW-1185">Reference proteome</keyword>
<feature type="transmembrane region" description="Helical" evidence="1">
    <location>
        <begin position="102"/>
        <end position="125"/>
    </location>
</feature>
<dbReference type="Proteomes" id="UP000198287">
    <property type="component" value="Unassembled WGS sequence"/>
</dbReference>
<evidence type="ECO:0008006" key="4">
    <source>
        <dbReference type="Google" id="ProtNLM"/>
    </source>
</evidence>
<dbReference type="EMBL" id="LNIX01000007">
    <property type="protein sequence ID" value="OXA51873.1"/>
    <property type="molecule type" value="Genomic_DNA"/>
</dbReference>
<keyword evidence="1" id="KW-1133">Transmembrane helix</keyword>
<feature type="transmembrane region" description="Helical" evidence="1">
    <location>
        <begin position="344"/>
        <end position="364"/>
    </location>
</feature>
<name>A0A226E2S1_FOLCA</name>
<sequence>MSTILNNYNTTKNVFDNLLAASPTNNASNHCIRKWAWLLDMSEIEPGNSAVLGGNKLVFYGVHYTAIVFILISLTSCTSVIINVFRNSKNRKNWDFSDRFPLYLAISDGLWGLSNLSGDHVILIIRQLFPEKHVATMLAVNVFFFFAYQQLMSAGLSLYTYMKVVRRVSLDLGHWEWKLHAIVVAFVLCNVALYCYVGALGNAGFWFLADLNTNWGKLMGVNICLTCTVHALLTLVAYRAIQKVITNQKRVVSTHIQPLSSSFDMDPDWSKPTNGGTRQASSQSCRTTTHRNNSCRIIQPRYHSTATNCLTTFVYISICLYFPFAVTAWLYLTFGFFGFIEPTTAFIVVIAANSGGWVNMWGYFHNRKLKEMRRKIVVNNIKANILSSSSSSV</sequence>
<evidence type="ECO:0000313" key="2">
    <source>
        <dbReference type="EMBL" id="OXA51873.1"/>
    </source>
</evidence>
<reference evidence="2 3" key="1">
    <citation type="submission" date="2015-12" db="EMBL/GenBank/DDBJ databases">
        <title>The genome of Folsomia candida.</title>
        <authorList>
            <person name="Faddeeva A."/>
            <person name="Derks M.F."/>
            <person name="Anvar Y."/>
            <person name="Smit S."/>
            <person name="Van Straalen N."/>
            <person name="Roelofs D."/>
        </authorList>
    </citation>
    <scope>NUCLEOTIDE SEQUENCE [LARGE SCALE GENOMIC DNA]</scope>
    <source>
        <strain evidence="2 3">VU population</strain>
        <tissue evidence="2">Whole body</tissue>
    </source>
</reference>
<proteinExistence type="predicted"/>
<feature type="transmembrane region" description="Helical" evidence="1">
    <location>
        <begin position="219"/>
        <end position="241"/>
    </location>
</feature>
<feature type="transmembrane region" description="Helical" evidence="1">
    <location>
        <begin position="137"/>
        <end position="159"/>
    </location>
</feature>
<feature type="transmembrane region" description="Helical" evidence="1">
    <location>
        <begin position="57"/>
        <end position="82"/>
    </location>
</feature>
<evidence type="ECO:0000256" key="1">
    <source>
        <dbReference type="SAM" id="Phobius"/>
    </source>
</evidence>
<accession>A0A226E2S1</accession>
<protein>
    <recommendedName>
        <fullName evidence="4">G-protein coupled receptors family 1 profile domain-containing protein</fullName>
    </recommendedName>
</protein>
<keyword evidence="1" id="KW-0472">Membrane</keyword>
<dbReference type="OrthoDB" id="2376869at2759"/>
<dbReference type="AlphaFoldDB" id="A0A226E2S1"/>
<organism evidence="2 3">
    <name type="scientific">Folsomia candida</name>
    <name type="common">Springtail</name>
    <dbReference type="NCBI Taxonomy" id="158441"/>
    <lineage>
        <taxon>Eukaryota</taxon>
        <taxon>Metazoa</taxon>
        <taxon>Ecdysozoa</taxon>
        <taxon>Arthropoda</taxon>
        <taxon>Hexapoda</taxon>
        <taxon>Collembola</taxon>
        <taxon>Entomobryomorpha</taxon>
        <taxon>Isotomoidea</taxon>
        <taxon>Isotomidae</taxon>
        <taxon>Proisotominae</taxon>
        <taxon>Folsomia</taxon>
    </lineage>
</organism>
<feature type="transmembrane region" description="Helical" evidence="1">
    <location>
        <begin position="309"/>
        <end position="332"/>
    </location>
</feature>
<gene>
    <name evidence="2" type="ORF">Fcan01_12873</name>
</gene>